<comment type="caution">
    <text evidence="2">The sequence shown here is derived from an EMBL/GenBank/DDBJ whole genome shotgun (WGS) entry which is preliminary data.</text>
</comment>
<sequence length="394" mass="43152">MDMEVAVPLPNVEFNFDSTSSSPFMTAPSSPQRFGNLYFSAPTSPARASAFLRELRNSRRSLSSIPFAWEEKPGVPKGQGSELSGGGDDDDDDDFEFDFSGQLNRASASADELFDGGKIKPLKPPPRLQASSGEADSAMSSLPASPRSPSRFAQGKRMVQEALSPRHHKRDFDPFSAALEETRKRQMNLNQHEDSSRPRGRERKAGSSSSSRMSSGSYVRKGTRSLSPLRVSDIMEADREAEDRAAPSASSSSSSHASSYFSSLLSSISFSKGYRKWSFKDFLLFRSASEGRGTEKDPLRKYVALSKRSSFNYVVADDVKSSSFRSTESVGSVSSRRRSGAAPVSAHERHYTVNRAVSEEMKKKTTLPYKHGLLGCLGFDPSPGVHDLARVLGR</sequence>
<feature type="compositionally biased region" description="Low complexity" evidence="1">
    <location>
        <begin position="246"/>
        <end position="257"/>
    </location>
</feature>
<feature type="compositionally biased region" description="Low complexity" evidence="1">
    <location>
        <begin position="206"/>
        <end position="217"/>
    </location>
</feature>
<feature type="compositionally biased region" description="Acidic residues" evidence="1">
    <location>
        <begin position="87"/>
        <end position="97"/>
    </location>
</feature>
<feature type="compositionally biased region" description="Basic and acidic residues" evidence="1">
    <location>
        <begin position="191"/>
        <end position="205"/>
    </location>
</feature>
<keyword evidence="3" id="KW-1185">Reference proteome</keyword>
<evidence type="ECO:0008006" key="4">
    <source>
        <dbReference type="Google" id="ProtNLM"/>
    </source>
</evidence>
<name>A0ABD3J6Z6_EUCGL</name>
<evidence type="ECO:0000313" key="2">
    <source>
        <dbReference type="EMBL" id="KAL3722419.1"/>
    </source>
</evidence>
<dbReference type="PANTHER" id="PTHR33095">
    <property type="entry name" value="OS07G0619500 PROTEIN"/>
    <property type="match status" value="1"/>
</dbReference>
<dbReference type="Proteomes" id="UP001634007">
    <property type="component" value="Unassembled WGS sequence"/>
</dbReference>
<reference evidence="2 3" key="1">
    <citation type="submission" date="2024-11" db="EMBL/GenBank/DDBJ databases">
        <title>Chromosome-level genome assembly of Eucalyptus globulus Labill. provides insights into its genome evolution.</title>
        <authorList>
            <person name="Li X."/>
        </authorList>
    </citation>
    <scope>NUCLEOTIDE SEQUENCE [LARGE SCALE GENOMIC DNA]</scope>
    <source>
        <strain evidence="2">CL2024</strain>
        <tissue evidence="2">Fresh tender leaves</tissue>
    </source>
</reference>
<organism evidence="2 3">
    <name type="scientific">Eucalyptus globulus</name>
    <name type="common">Tasmanian blue gum</name>
    <dbReference type="NCBI Taxonomy" id="34317"/>
    <lineage>
        <taxon>Eukaryota</taxon>
        <taxon>Viridiplantae</taxon>
        <taxon>Streptophyta</taxon>
        <taxon>Embryophyta</taxon>
        <taxon>Tracheophyta</taxon>
        <taxon>Spermatophyta</taxon>
        <taxon>Magnoliopsida</taxon>
        <taxon>eudicotyledons</taxon>
        <taxon>Gunneridae</taxon>
        <taxon>Pentapetalae</taxon>
        <taxon>rosids</taxon>
        <taxon>malvids</taxon>
        <taxon>Myrtales</taxon>
        <taxon>Myrtaceae</taxon>
        <taxon>Myrtoideae</taxon>
        <taxon>Eucalypteae</taxon>
        <taxon>Eucalyptus</taxon>
    </lineage>
</organism>
<proteinExistence type="predicted"/>
<dbReference type="PANTHER" id="PTHR33095:SF81">
    <property type="entry name" value="OS07G0619500 PROTEIN"/>
    <property type="match status" value="1"/>
</dbReference>
<feature type="compositionally biased region" description="Low complexity" evidence="1">
    <location>
        <begin position="137"/>
        <end position="151"/>
    </location>
</feature>
<evidence type="ECO:0000313" key="3">
    <source>
        <dbReference type="Proteomes" id="UP001634007"/>
    </source>
</evidence>
<dbReference type="AlphaFoldDB" id="A0ABD3J6Z6"/>
<feature type="region of interest" description="Disordered" evidence="1">
    <location>
        <begin position="63"/>
        <end position="257"/>
    </location>
</feature>
<dbReference type="InterPro" id="IPR012442">
    <property type="entry name" value="DUF1645_plant"/>
</dbReference>
<feature type="compositionally biased region" description="Basic and acidic residues" evidence="1">
    <location>
        <begin position="236"/>
        <end position="245"/>
    </location>
</feature>
<accession>A0ABD3J6Z6</accession>
<protein>
    <recommendedName>
        <fullName evidence="4">Calmodulin-binding protein</fullName>
    </recommendedName>
</protein>
<gene>
    <name evidence="2" type="ORF">ACJRO7_034745</name>
</gene>
<dbReference type="EMBL" id="JBJKBG010000009">
    <property type="protein sequence ID" value="KAL3722419.1"/>
    <property type="molecule type" value="Genomic_DNA"/>
</dbReference>
<dbReference type="Pfam" id="PF07816">
    <property type="entry name" value="DUF1645"/>
    <property type="match status" value="1"/>
</dbReference>
<evidence type="ECO:0000256" key="1">
    <source>
        <dbReference type="SAM" id="MobiDB-lite"/>
    </source>
</evidence>